<dbReference type="GO" id="GO:0031411">
    <property type="term" value="C:gas vesicle"/>
    <property type="evidence" value="ECO:0007669"/>
    <property type="project" value="InterPro"/>
</dbReference>
<dbReference type="EMBL" id="JAME01000010">
    <property type="protein sequence ID" value="ETX29359.1"/>
    <property type="molecule type" value="Genomic_DNA"/>
</dbReference>
<dbReference type="GO" id="GO:0031412">
    <property type="term" value="P:gas vesicle organization"/>
    <property type="evidence" value="ECO:0007669"/>
    <property type="project" value="InterPro"/>
</dbReference>
<organism evidence="1 2">
    <name type="scientific">Roseivivax isoporae LMG 25204</name>
    <dbReference type="NCBI Taxonomy" id="1449351"/>
    <lineage>
        <taxon>Bacteria</taxon>
        <taxon>Pseudomonadati</taxon>
        <taxon>Pseudomonadota</taxon>
        <taxon>Alphaproteobacteria</taxon>
        <taxon>Rhodobacterales</taxon>
        <taxon>Roseobacteraceae</taxon>
        <taxon>Roseivivax</taxon>
    </lineage>
</organism>
<dbReference type="eggNOG" id="ENOG5030KSK">
    <property type="taxonomic scope" value="Bacteria"/>
</dbReference>
<protein>
    <submittedName>
        <fullName evidence="1">Uncharacterized protein</fullName>
    </submittedName>
</protein>
<name>X7FB81_9RHOB</name>
<gene>
    <name evidence="1" type="ORF">RISW2_01430</name>
</gene>
<dbReference type="InterPro" id="IPR009430">
    <property type="entry name" value="GvpL/GvpF"/>
</dbReference>
<sequence>MSAVVLVGLVPREAPAPTDAPDHARLPAGGMTALALGVDRDALADEVTLTAWALRQDHLLSACIAVGDVMPVALGAIFSDMAALVRHVERHAGSLCAGLASVAARVECRLDITDVAKSAVRSAEPSCSGSEFLHRRARHRSRASDLDARRSELLAALDIRLGGIVEARHDLPGRAGAARRTALLLRRDRVRDLVALVAGVAGDAAALGARIALVGPLPPHSFLREEPCHG</sequence>
<keyword evidence="2" id="KW-1185">Reference proteome</keyword>
<dbReference type="Pfam" id="PF06386">
    <property type="entry name" value="GvpL_GvpF"/>
    <property type="match status" value="1"/>
</dbReference>
<proteinExistence type="predicted"/>
<reference evidence="1 2" key="1">
    <citation type="submission" date="2014-01" db="EMBL/GenBank/DDBJ databases">
        <title>Roseivivax isoporae LMG 25204 Genome Sequencing.</title>
        <authorList>
            <person name="Lai Q."/>
            <person name="Li G."/>
            <person name="Shao Z."/>
        </authorList>
    </citation>
    <scope>NUCLEOTIDE SEQUENCE [LARGE SCALE GENOMIC DNA]</scope>
    <source>
        <strain evidence="1 2">LMG 25204</strain>
    </source>
</reference>
<evidence type="ECO:0000313" key="2">
    <source>
        <dbReference type="Proteomes" id="UP000023430"/>
    </source>
</evidence>
<evidence type="ECO:0000313" key="1">
    <source>
        <dbReference type="EMBL" id="ETX29359.1"/>
    </source>
</evidence>
<dbReference type="AlphaFoldDB" id="X7FB81"/>
<accession>X7FB81</accession>
<dbReference type="RefSeq" id="WP_051491875.1">
    <property type="nucleotide sequence ID" value="NZ_JAME01000010.1"/>
</dbReference>
<dbReference type="Proteomes" id="UP000023430">
    <property type="component" value="Unassembled WGS sequence"/>
</dbReference>
<dbReference type="STRING" id="1449351.RISW2_01430"/>
<comment type="caution">
    <text evidence="1">The sequence shown here is derived from an EMBL/GenBank/DDBJ whole genome shotgun (WGS) entry which is preliminary data.</text>
</comment>